<proteinExistence type="predicted"/>
<dbReference type="AlphaFoldDB" id="A0A9W7CFZ1"/>
<keyword evidence="2" id="KW-1185">Reference proteome</keyword>
<sequence length="77" mass="8109">MSWGTSVELAIDLCDDSSTDEGDVGLTSAAGDAADEHSVIDLCDEDDEESGVLLSWSAPSPRQRLEAAVRNGDVIEL</sequence>
<comment type="caution">
    <text evidence="1">The sequence shown here is derived from an EMBL/GenBank/DDBJ whole genome shotgun (WGS) entry which is preliminary data.</text>
</comment>
<dbReference type="Proteomes" id="UP001165082">
    <property type="component" value="Unassembled WGS sequence"/>
</dbReference>
<evidence type="ECO:0000313" key="2">
    <source>
        <dbReference type="Proteomes" id="UP001165082"/>
    </source>
</evidence>
<dbReference type="OrthoDB" id="10631511at2759"/>
<organism evidence="1 2">
    <name type="scientific">Triparma retinervis</name>
    <dbReference type="NCBI Taxonomy" id="2557542"/>
    <lineage>
        <taxon>Eukaryota</taxon>
        <taxon>Sar</taxon>
        <taxon>Stramenopiles</taxon>
        <taxon>Ochrophyta</taxon>
        <taxon>Bolidophyceae</taxon>
        <taxon>Parmales</taxon>
        <taxon>Triparmaceae</taxon>
        <taxon>Triparma</taxon>
    </lineage>
</organism>
<dbReference type="EMBL" id="BRXZ01000096">
    <property type="protein sequence ID" value="GMI04980.1"/>
    <property type="molecule type" value="Genomic_DNA"/>
</dbReference>
<accession>A0A9W7CFZ1</accession>
<gene>
    <name evidence="1" type="ORF">TrRE_jg11996</name>
</gene>
<name>A0A9W7CFZ1_9STRA</name>
<evidence type="ECO:0000313" key="1">
    <source>
        <dbReference type="EMBL" id="GMI04980.1"/>
    </source>
</evidence>
<reference evidence="1" key="1">
    <citation type="submission" date="2022-07" db="EMBL/GenBank/DDBJ databases">
        <title>Genome analysis of Parmales, a sister group of diatoms, reveals the evolutionary specialization of diatoms from phago-mixotrophs to photoautotrophs.</title>
        <authorList>
            <person name="Ban H."/>
            <person name="Sato S."/>
            <person name="Yoshikawa S."/>
            <person name="Kazumasa Y."/>
            <person name="Nakamura Y."/>
            <person name="Ichinomiya M."/>
            <person name="Saitoh K."/>
            <person name="Sato N."/>
            <person name="Blanc-Mathieu R."/>
            <person name="Endo H."/>
            <person name="Kuwata A."/>
            <person name="Ogata H."/>
        </authorList>
    </citation>
    <scope>NUCLEOTIDE SEQUENCE</scope>
</reference>
<protein>
    <submittedName>
        <fullName evidence="1">Uncharacterized protein</fullName>
    </submittedName>
</protein>